<evidence type="ECO:0000256" key="1">
    <source>
        <dbReference type="SAM" id="MobiDB-lite"/>
    </source>
</evidence>
<name>A0A916WWS5_9MICO</name>
<dbReference type="AlphaFoldDB" id="A0A916WWS5"/>
<evidence type="ECO:0000256" key="2">
    <source>
        <dbReference type="SAM" id="Phobius"/>
    </source>
</evidence>
<proteinExistence type="predicted"/>
<feature type="compositionally biased region" description="Low complexity" evidence="1">
    <location>
        <begin position="10"/>
        <end position="83"/>
    </location>
</feature>
<feature type="transmembrane region" description="Helical" evidence="2">
    <location>
        <begin position="184"/>
        <end position="204"/>
    </location>
</feature>
<dbReference type="Proteomes" id="UP000636793">
    <property type="component" value="Unassembled WGS sequence"/>
</dbReference>
<reference evidence="3" key="2">
    <citation type="submission" date="2020-09" db="EMBL/GenBank/DDBJ databases">
        <authorList>
            <person name="Sun Q."/>
            <person name="Zhou Y."/>
        </authorList>
    </citation>
    <scope>NUCLEOTIDE SEQUENCE</scope>
    <source>
        <strain evidence="3">CGMCC 1.15085</strain>
    </source>
</reference>
<keyword evidence="2" id="KW-0472">Membrane</keyword>
<feature type="transmembrane region" description="Helical" evidence="2">
    <location>
        <begin position="161"/>
        <end position="177"/>
    </location>
</feature>
<keyword evidence="2" id="KW-0812">Transmembrane</keyword>
<protein>
    <submittedName>
        <fullName evidence="3">Uncharacterized protein</fullName>
    </submittedName>
</protein>
<feature type="transmembrane region" description="Helical" evidence="2">
    <location>
        <begin position="111"/>
        <end position="133"/>
    </location>
</feature>
<dbReference type="RefSeq" id="WP_188838180.1">
    <property type="nucleotide sequence ID" value="NZ_BMHI01000005.1"/>
</dbReference>
<gene>
    <name evidence="3" type="ORF">GCM10011492_33590</name>
</gene>
<reference evidence="3" key="1">
    <citation type="journal article" date="2014" name="Int. J. Syst. Evol. Microbiol.">
        <title>Complete genome sequence of Corynebacterium casei LMG S-19264T (=DSM 44701T), isolated from a smear-ripened cheese.</title>
        <authorList>
            <consortium name="US DOE Joint Genome Institute (JGI-PGF)"/>
            <person name="Walter F."/>
            <person name="Albersmeier A."/>
            <person name="Kalinowski J."/>
            <person name="Ruckert C."/>
        </authorList>
    </citation>
    <scope>NUCLEOTIDE SEQUENCE</scope>
    <source>
        <strain evidence="3">CGMCC 1.15085</strain>
    </source>
</reference>
<keyword evidence="4" id="KW-1185">Reference proteome</keyword>
<comment type="caution">
    <text evidence="3">The sequence shown here is derived from an EMBL/GenBank/DDBJ whole genome shotgun (WGS) entry which is preliminary data.</text>
</comment>
<feature type="transmembrane region" description="Helical" evidence="2">
    <location>
        <begin position="220"/>
        <end position="241"/>
    </location>
</feature>
<organism evidence="3 4">
    <name type="scientific">Flexivirga endophytica</name>
    <dbReference type="NCBI Taxonomy" id="1849103"/>
    <lineage>
        <taxon>Bacteria</taxon>
        <taxon>Bacillati</taxon>
        <taxon>Actinomycetota</taxon>
        <taxon>Actinomycetes</taxon>
        <taxon>Micrococcales</taxon>
        <taxon>Dermacoccaceae</taxon>
        <taxon>Flexivirga</taxon>
    </lineage>
</organism>
<accession>A0A916WWS5</accession>
<keyword evidence="2" id="KW-1133">Transmembrane helix</keyword>
<feature type="region of interest" description="Disordered" evidence="1">
    <location>
        <begin position="1"/>
        <end position="83"/>
    </location>
</feature>
<dbReference type="EMBL" id="BMHI01000005">
    <property type="protein sequence ID" value="GGB40047.1"/>
    <property type="molecule type" value="Genomic_DNA"/>
</dbReference>
<evidence type="ECO:0000313" key="3">
    <source>
        <dbReference type="EMBL" id="GGB40047.1"/>
    </source>
</evidence>
<evidence type="ECO:0000313" key="4">
    <source>
        <dbReference type="Proteomes" id="UP000636793"/>
    </source>
</evidence>
<sequence>MSQQPPTSDGNNPYQSPQQPYGQQPQPPNGQAQQPYGQQPQPPYGQAQQPYSQQPQPYGQAQPAYGQQSYGPGPQQSYGYQQQPYGQAPYGTPAYPGVVPKAPLSQPARMIGWAAAAIGVLAIIGCFGAWVTADFGFMHISMNGFGQVAGSSESADDVKDGVLVAIFAAIVIVFGIIRGLGKIALAAAIVIVVMGVFSLATTIYDVSDVSSNVSGGSVGWGLWLCLIASIGILVAGIVGIVKRK</sequence>